<organism evidence="1 2">
    <name type="scientific">Mythimna loreyi</name>
    <dbReference type="NCBI Taxonomy" id="667449"/>
    <lineage>
        <taxon>Eukaryota</taxon>
        <taxon>Metazoa</taxon>
        <taxon>Ecdysozoa</taxon>
        <taxon>Arthropoda</taxon>
        <taxon>Hexapoda</taxon>
        <taxon>Insecta</taxon>
        <taxon>Pterygota</taxon>
        <taxon>Neoptera</taxon>
        <taxon>Endopterygota</taxon>
        <taxon>Lepidoptera</taxon>
        <taxon>Glossata</taxon>
        <taxon>Ditrysia</taxon>
        <taxon>Noctuoidea</taxon>
        <taxon>Noctuidae</taxon>
        <taxon>Noctuinae</taxon>
        <taxon>Hadenini</taxon>
        <taxon>Mythimna</taxon>
    </lineage>
</organism>
<name>A0ACC2R4J8_9NEOP</name>
<evidence type="ECO:0000313" key="1">
    <source>
        <dbReference type="EMBL" id="KAJ8729491.1"/>
    </source>
</evidence>
<accession>A0ACC2R4J8</accession>
<dbReference type="EMBL" id="CM056786">
    <property type="protein sequence ID" value="KAJ8729491.1"/>
    <property type="molecule type" value="Genomic_DNA"/>
</dbReference>
<keyword evidence="2" id="KW-1185">Reference proteome</keyword>
<protein>
    <submittedName>
        <fullName evidence="1">Uncharacterized protein</fullName>
    </submittedName>
</protein>
<reference evidence="1" key="1">
    <citation type="submission" date="2023-03" db="EMBL/GenBank/DDBJ databases">
        <title>Chromosome-level genomes of two armyworms, Mythimna separata and Mythimna loreyi, provide insights into the biosynthesis and reception of sex pheromones.</title>
        <authorList>
            <person name="Zhao H."/>
        </authorList>
    </citation>
    <scope>NUCLEOTIDE SEQUENCE</scope>
    <source>
        <strain evidence="1">BeijingLab</strain>
    </source>
</reference>
<evidence type="ECO:0000313" key="2">
    <source>
        <dbReference type="Proteomes" id="UP001231649"/>
    </source>
</evidence>
<comment type="caution">
    <text evidence="1">The sequence shown here is derived from an EMBL/GenBank/DDBJ whole genome shotgun (WGS) entry which is preliminary data.</text>
</comment>
<gene>
    <name evidence="1" type="ORF">PYW08_001072</name>
</gene>
<dbReference type="Proteomes" id="UP001231649">
    <property type="component" value="Chromosome 10"/>
</dbReference>
<proteinExistence type="predicted"/>
<sequence>MALSMAFYKFYKSFRNREITKQFCGYLQYATNSSLIKNEDFGANALKPVSEDLSTITPYFSNTFNLAAYVNQSETLKNLINLNVNLSKIEKKPYIVDKILKLDFEKDMKNHIIFLNDFVHMEEIGNFITKNPMILCEPLEDLQVRVNYLCSKGFKEDQIKRVISKNPFWLMFSTIRIDDRLGFFQKCMNLCGREVRDLAVKQPKLITYNLHAVKCNMFVIKEEMGFEDNEVKEIVLNKPKLLMLNQRSLLERFNFIHNEMKISHQTILKTPEILMCRKFRIKQRHLFLEKLGRSQYNPKKENYVPIKSLIEDTDTDFCRNIAKCTVNDFNTFLKTL</sequence>